<dbReference type="GO" id="GO:0019005">
    <property type="term" value="C:SCF ubiquitin ligase complex"/>
    <property type="evidence" value="ECO:0007669"/>
    <property type="project" value="TreeGrafter"/>
</dbReference>
<reference evidence="3" key="1">
    <citation type="submission" date="2025-08" db="UniProtKB">
        <authorList>
            <consortium name="Ensembl"/>
        </authorList>
    </citation>
    <scope>IDENTIFICATION</scope>
</reference>
<protein>
    <recommendedName>
        <fullName evidence="2">FBA domain-containing protein</fullName>
    </recommendedName>
</protein>
<dbReference type="Proteomes" id="UP000694413">
    <property type="component" value="Unassembled WGS sequence"/>
</dbReference>
<dbReference type="SMART" id="SM01198">
    <property type="entry name" value="FBA"/>
    <property type="match status" value="1"/>
</dbReference>
<evidence type="ECO:0000256" key="1">
    <source>
        <dbReference type="SAM" id="MobiDB-lite"/>
    </source>
</evidence>
<dbReference type="PANTHER" id="PTHR12125">
    <property type="entry name" value="F-BOX ONLY PROTEIN 6-LIKE PROTEIN"/>
    <property type="match status" value="1"/>
</dbReference>
<dbReference type="AlphaFoldDB" id="A0A8D2N237"/>
<name>A0A8D2N237_ZONAL</name>
<evidence type="ECO:0000313" key="3">
    <source>
        <dbReference type="Ensembl" id="ENSZALP00000014602.1"/>
    </source>
</evidence>
<feature type="compositionally biased region" description="Polar residues" evidence="1">
    <location>
        <begin position="171"/>
        <end position="182"/>
    </location>
</feature>
<accession>A0A8D2N237</accession>
<feature type="domain" description="FBA" evidence="2">
    <location>
        <begin position="67"/>
        <end position="224"/>
    </location>
</feature>
<dbReference type="InterPro" id="IPR007397">
    <property type="entry name" value="F-box-assoc_dom"/>
</dbReference>
<reference evidence="3" key="2">
    <citation type="submission" date="2025-09" db="UniProtKB">
        <authorList>
            <consortium name="Ensembl"/>
        </authorList>
    </citation>
    <scope>IDENTIFICATION</scope>
</reference>
<evidence type="ECO:0000313" key="4">
    <source>
        <dbReference type="Proteomes" id="UP000694413"/>
    </source>
</evidence>
<feature type="region of interest" description="Disordered" evidence="1">
    <location>
        <begin position="169"/>
        <end position="198"/>
    </location>
</feature>
<dbReference type="FunFam" id="2.60.120.260:FF:000012">
    <property type="entry name" value="F-box only protein 2"/>
    <property type="match status" value="1"/>
</dbReference>
<dbReference type="PROSITE" id="PS51114">
    <property type="entry name" value="FBA"/>
    <property type="match status" value="1"/>
</dbReference>
<dbReference type="PANTHER" id="PTHR12125:SF11">
    <property type="entry name" value="F-BOX ONLY PROTEIN 2"/>
    <property type="match status" value="1"/>
</dbReference>
<dbReference type="Gene3D" id="2.60.120.260">
    <property type="entry name" value="Galactose-binding domain-like"/>
    <property type="match status" value="1"/>
</dbReference>
<dbReference type="InterPro" id="IPR039752">
    <property type="entry name" value="F-box_only"/>
</dbReference>
<dbReference type="GO" id="GO:0036503">
    <property type="term" value="P:ERAD pathway"/>
    <property type="evidence" value="ECO:0007669"/>
    <property type="project" value="TreeGrafter"/>
</dbReference>
<dbReference type="GO" id="GO:0061630">
    <property type="term" value="F:ubiquitin protein ligase activity"/>
    <property type="evidence" value="ECO:0007669"/>
    <property type="project" value="TreeGrafter"/>
</dbReference>
<dbReference type="InterPro" id="IPR008979">
    <property type="entry name" value="Galactose-bd-like_sf"/>
</dbReference>
<dbReference type="Ensembl" id="ENSZALT00000019808.1">
    <property type="protein sequence ID" value="ENSZALP00000014602.1"/>
    <property type="gene ID" value="ENSZALG00000012121.1"/>
</dbReference>
<dbReference type="SUPFAM" id="SSF81383">
    <property type="entry name" value="F-box domain"/>
    <property type="match status" value="1"/>
</dbReference>
<keyword evidence="4" id="KW-1185">Reference proteome</keyword>
<proteinExistence type="predicted"/>
<dbReference type="GO" id="GO:0031146">
    <property type="term" value="P:SCF-dependent proteasomal ubiquitin-dependent protein catabolic process"/>
    <property type="evidence" value="ECO:0007669"/>
    <property type="project" value="TreeGrafter"/>
</dbReference>
<organism evidence="3 4">
    <name type="scientific">Zonotrichia albicollis</name>
    <name type="common">White-throated sparrow</name>
    <name type="synonym">Fringilla albicollis</name>
    <dbReference type="NCBI Taxonomy" id="44394"/>
    <lineage>
        <taxon>Eukaryota</taxon>
        <taxon>Metazoa</taxon>
        <taxon>Chordata</taxon>
        <taxon>Craniata</taxon>
        <taxon>Vertebrata</taxon>
        <taxon>Euteleostomi</taxon>
        <taxon>Archelosauria</taxon>
        <taxon>Archosauria</taxon>
        <taxon>Dinosauria</taxon>
        <taxon>Saurischia</taxon>
        <taxon>Theropoda</taxon>
        <taxon>Coelurosauria</taxon>
        <taxon>Aves</taxon>
        <taxon>Neognathae</taxon>
        <taxon>Neoaves</taxon>
        <taxon>Telluraves</taxon>
        <taxon>Australaves</taxon>
        <taxon>Passeriformes</taxon>
        <taxon>Passerellidae</taxon>
        <taxon>Zonotrichia</taxon>
    </lineage>
</organism>
<dbReference type="SUPFAM" id="SSF49785">
    <property type="entry name" value="Galactose-binding domain-like"/>
    <property type="match status" value="1"/>
</dbReference>
<sequence>MSMTDNILIFPFFPLLPCLALLRLVLVCRLVCCQWRNLVDGAALWVLKCQQEGLTRAESDVENWQSFYFLSKKRRNLIKNPCGEEGLEHWGEVENGGDGWKIEELPGDFGKEFPSEEVHKYFVTSYEWCRKAQVIDLRAEGYWEELMDTILRKALGTASQGKILGEGIFPENTNVTGGSSSRPRAAGTAGQDGAQQGGSFKVVSEGRFIINGKNKETPHLFISH</sequence>
<dbReference type="Gene3D" id="1.20.1280.50">
    <property type="match status" value="1"/>
</dbReference>
<dbReference type="GO" id="GO:0006516">
    <property type="term" value="P:glycoprotein catabolic process"/>
    <property type="evidence" value="ECO:0007669"/>
    <property type="project" value="TreeGrafter"/>
</dbReference>
<dbReference type="InterPro" id="IPR036047">
    <property type="entry name" value="F-box-like_dom_sf"/>
</dbReference>
<evidence type="ECO:0000259" key="2">
    <source>
        <dbReference type="PROSITE" id="PS51114"/>
    </source>
</evidence>
<feature type="compositionally biased region" description="Low complexity" evidence="1">
    <location>
        <begin position="185"/>
        <end position="198"/>
    </location>
</feature>
<dbReference type="Pfam" id="PF04300">
    <property type="entry name" value="FBA"/>
    <property type="match status" value="1"/>
</dbReference>
<dbReference type="GO" id="GO:0005737">
    <property type="term" value="C:cytoplasm"/>
    <property type="evidence" value="ECO:0007669"/>
    <property type="project" value="UniProtKB-ARBA"/>
</dbReference>